<dbReference type="GO" id="GO:0051205">
    <property type="term" value="P:protein insertion into membrane"/>
    <property type="evidence" value="ECO:0007669"/>
    <property type="project" value="TreeGrafter"/>
</dbReference>
<organism evidence="10 11">
    <name type="scientific">Chara braunii</name>
    <name type="common">Braun's stonewort</name>
    <dbReference type="NCBI Taxonomy" id="69332"/>
    <lineage>
        <taxon>Eukaryota</taxon>
        <taxon>Viridiplantae</taxon>
        <taxon>Streptophyta</taxon>
        <taxon>Charophyceae</taxon>
        <taxon>Charales</taxon>
        <taxon>Characeae</taxon>
        <taxon>Chara</taxon>
    </lineage>
</organism>
<feature type="domain" description="Membrane insertase YidC/Oxa/ALB C-terminal" evidence="9">
    <location>
        <begin position="247"/>
        <end position="425"/>
    </location>
</feature>
<evidence type="ECO:0000313" key="10">
    <source>
        <dbReference type="EMBL" id="GBG85771.1"/>
    </source>
</evidence>
<feature type="transmembrane region" description="Helical" evidence="8">
    <location>
        <begin position="389"/>
        <end position="410"/>
    </location>
</feature>
<dbReference type="PANTHER" id="PTHR12428">
    <property type="entry name" value="OXA1"/>
    <property type="match status" value="1"/>
</dbReference>
<feature type="compositionally biased region" description="Basic residues" evidence="7">
    <location>
        <begin position="529"/>
        <end position="544"/>
    </location>
</feature>
<evidence type="ECO:0000256" key="3">
    <source>
        <dbReference type="ARBA" id="ARBA00022692"/>
    </source>
</evidence>
<feature type="compositionally biased region" description="Low complexity" evidence="7">
    <location>
        <begin position="39"/>
        <end position="51"/>
    </location>
</feature>
<dbReference type="EMBL" id="BFEA01000534">
    <property type="protein sequence ID" value="GBG85771.1"/>
    <property type="molecule type" value="Genomic_DNA"/>
</dbReference>
<comment type="similarity">
    <text evidence="6">Belongs to the OXA1/ALB3/YidC family.</text>
</comment>
<dbReference type="GO" id="GO:0072598">
    <property type="term" value="P:protein localization to chloroplast"/>
    <property type="evidence" value="ECO:0007669"/>
    <property type="project" value="TreeGrafter"/>
</dbReference>
<comment type="subcellular location">
    <subcellularLocation>
        <location evidence="1 6">Membrane</location>
        <topology evidence="1 6">Multi-pass membrane protein</topology>
    </subcellularLocation>
</comment>
<reference evidence="10 11" key="1">
    <citation type="journal article" date="2018" name="Cell">
        <title>The Chara Genome: Secondary Complexity and Implications for Plant Terrestrialization.</title>
        <authorList>
            <person name="Nishiyama T."/>
            <person name="Sakayama H."/>
            <person name="Vries J.D."/>
            <person name="Buschmann H."/>
            <person name="Saint-Marcoux D."/>
            <person name="Ullrich K.K."/>
            <person name="Haas F.B."/>
            <person name="Vanderstraeten L."/>
            <person name="Becker D."/>
            <person name="Lang D."/>
            <person name="Vosolsobe S."/>
            <person name="Rombauts S."/>
            <person name="Wilhelmsson P.K.I."/>
            <person name="Janitza P."/>
            <person name="Kern R."/>
            <person name="Heyl A."/>
            <person name="Rumpler F."/>
            <person name="Villalobos L.I.A.C."/>
            <person name="Clay J.M."/>
            <person name="Skokan R."/>
            <person name="Toyoda A."/>
            <person name="Suzuki Y."/>
            <person name="Kagoshima H."/>
            <person name="Schijlen E."/>
            <person name="Tajeshwar N."/>
            <person name="Catarino B."/>
            <person name="Hetherington A.J."/>
            <person name="Saltykova A."/>
            <person name="Bonnot C."/>
            <person name="Breuninger H."/>
            <person name="Symeonidi A."/>
            <person name="Radhakrishnan G.V."/>
            <person name="Van Nieuwerburgh F."/>
            <person name="Deforce D."/>
            <person name="Chang C."/>
            <person name="Karol K.G."/>
            <person name="Hedrich R."/>
            <person name="Ulvskov P."/>
            <person name="Glockner G."/>
            <person name="Delwiche C.F."/>
            <person name="Petrasek J."/>
            <person name="Van de Peer Y."/>
            <person name="Friml J."/>
            <person name="Beilby M."/>
            <person name="Dolan L."/>
            <person name="Kohara Y."/>
            <person name="Sugano S."/>
            <person name="Fujiyama A."/>
            <person name="Delaux P.-M."/>
            <person name="Quint M."/>
            <person name="TheiBen G."/>
            <person name="Hagemann M."/>
            <person name="Harholt J."/>
            <person name="Dunand C."/>
            <person name="Zachgo S."/>
            <person name="Langdale J."/>
            <person name="Maumus F."/>
            <person name="Straeten D.V.D."/>
            <person name="Gould S.B."/>
            <person name="Rensing S.A."/>
        </authorList>
    </citation>
    <scope>NUCLEOTIDE SEQUENCE [LARGE SCALE GENOMIC DNA]</scope>
    <source>
        <strain evidence="10 11">S276</strain>
    </source>
</reference>
<keyword evidence="4 8" id="KW-1133">Transmembrane helix</keyword>
<dbReference type="Pfam" id="PF02096">
    <property type="entry name" value="60KD_IMP"/>
    <property type="match status" value="1"/>
</dbReference>
<keyword evidence="3 6" id="KW-0812">Transmembrane</keyword>
<accession>A0A388LU29</accession>
<proteinExistence type="inferred from homology"/>
<name>A0A388LU29_CHABU</name>
<dbReference type="NCBIfam" id="TIGR03592">
    <property type="entry name" value="yidC_oxa1_cterm"/>
    <property type="match status" value="1"/>
</dbReference>
<dbReference type="InterPro" id="IPR001708">
    <property type="entry name" value="YidC/ALB3/OXA1/COX18"/>
</dbReference>
<evidence type="ECO:0000256" key="8">
    <source>
        <dbReference type="SAM" id="Phobius"/>
    </source>
</evidence>
<dbReference type="Gramene" id="GBG85771">
    <property type="protein sequence ID" value="GBG85771"/>
    <property type="gene ID" value="CBR_g40498"/>
</dbReference>
<dbReference type="Proteomes" id="UP000265515">
    <property type="component" value="Unassembled WGS sequence"/>
</dbReference>
<keyword evidence="5 8" id="KW-0472">Membrane</keyword>
<evidence type="ECO:0000256" key="5">
    <source>
        <dbReference type="ARBA" id="ARBA00023136"/>
    </source>
</evidence>
<evidence type="ECO:0000256" key="6">
    <source>
        <dbReference type="RuleBase" id="RU003945"/>
    </source>
</evidence>
<dbReference type="AlphaFoldDB" id="A0A388LU29"/>
<dbReference type="GO" id="GO:0009535">
    <property type="term" value="C:chloroplast thylakoid membrane"/>
    <property type="evidence" value="ECO:0007669"/>
    <property type="project" value="TreeGrafter"/>
</dbReference>
<evidence type="ECO:0000256" key="1">
    <source>
        <dbReference type="ARBA" id="ARBA00004141"/>
    </source>
</evidence>
<dbReference type="PANTHER" id="PTHR12428:SF14">
    <property type="entry name" value="ALBINO3-LIKE PROTEIN 1, CHLOROPLASTIC"/>
    <property type="match status" value="1"/>
</dbReference>
<dbReference type="InterPro" id="IPR028055">
    <property type="entry name" value="YidC/Oxa/ALB_C"/>
</dbReference>
<gene>
    <name evidence="10" type="ORF">CBR_g40498</name>
</gene>
<comment type="caution">
    <text evidence="10">The sequence shown here is derived from an EMBL/GenBank/DDBJ whole genome shotgun (WGS) entry which is preliminary data.</text>
</comment>
<dbReference type="STRING" id="69332.A0A388LU29"/>
<keyword evidence="11" id="KW-1185">Reference proteome</keyword>
<dbReference type="PRINTS" id="PR00701">
    <property type="entry name" value="60KDINNERMP"/>
</dbReference>
<evidence type="ECO:0000256" key="2">
    <source>
        <dbReference type="ARBA" id="ARBA00010583"/>
    </source>
</evidence>
<sequence>MPSAAMAAGASPRCCFCGVPGSARGVRHGSLERGAQHGRSVLRSSSWRSSSGMGPTACAASTRGTAPVGGLLPLRLTYRPRKDSSAAVAPDCVGPCGATATASCGLAGAGGVRPSPQGVRLRRFVVSPSWVKRSPLQKRVSGTGCPPVRALLGGGGLPPLPDGDLENSAGMLISASANALSHLAQRAEGFIYTVADAAVTAGDGAAGEVVSTTAKNKGWLGGLTTLLEDILKFMETGLSGLHVPYAYGFSIILLTLLVKVATFPLTKKQVESTLAMQNLQPKIKAIQERYKGDQERIQMETARLYKQANVNPLAGCLPTLATFPVWIGLYRALTNVANEGLLTEGFFFVPSLAGPTSLAARNSGAGLGWLFPFVSDDPAQKQSQAILKFLPLMIGYFALSVPSGLSLYWLTNNILTTGQQIWLKKLGGAKPVVGKDGGGILDAGTARRSATPAAAVSSELPAKQSEQERGARFRQLKAEEAARKAAEKAAQEARAASPEDDDEDSVVIPDVAPAAKVPANSGAENTMPRRSKRSKRRRSGSGSA</sequence>
<comment type="similarity">
    <text evidence="2">Belongs to the OXA1/ALB3/YidC (TC 2.A.9.2) family.</text>
</comment>
<protein>
    <recommendedName>
        <fullName evidence="9">Membrane insertase YidC/Oxa/ALB C-terminal domain-containing protein</fullName>
    </recommendedName>
</protein>
<feature type="transmembrane region" description="Helical" evidence="8">
    <location>
        <begin position="245"/>
        <end position="266"/>
    </location>
</feature>
<dbReference type="CDD" id="cd20070">
    <property type="entry name" value="5TM_YidC_Alb3"/>
    <property type="match status" value="1"/>
</dbReference>
<dbReference type="InterPro" id="IPR047196">
    <property type="entry name" value="YidC_ALB_C"/>
</dbReference>
<dbReference type="OMA" id="NKPRRTH"/>
<feature type="region of interest" description="Disordered" evidence="7">
    <location>
        <begin position="30"/>
        <end position="62"/>
    </location>
</feature>
<feature type="region of interest" description="Disordered" evidence="7">
    <location>
        <begin position="452"/>
        <end position="544"/>
    </location>
</feature>
<evidence type="ECO:0000256" key="4">
    <source>
        <dbReference type="ARBA" id="ARBA00022989"/>
    </source>
</evidence>
<dbReference type="GO" id="GO:0010027">
    <property type="term" value="P:thylakoid membrane organization"/>
    <property type="evidence" value="ECO:0007669"/>
    <property type="project" value="TreeGrafter"/>
</dbReference>
<dbReference type="GO" id="GO:0032977">
    <property type="term" value="F:membrane insertase activity"/>
    <property type="evidence" value="ECO:0007669"/>
    <property type="project" value="InterPro"/>
</dbReference>
<dbReference type="OrthoDB" id="2148490at2759"/>
<feature type="compositionally biased region" description="Basic and acidic residues" evidence="7">
    <location>
        <begin position="465"/>
        <end position="491"/>
    </location>
</feature>
<evidence type="ECO:0000313" key="11">
    <source>
        <dbReference type="Proteomes" id="UP000265515"/>
    </source>
</evidence>
<evidence type="ECO:0000259" key="9">
    <source>
        <dbReference type="Pfam" id="PF02096"/>
    </source>
</evidence>
<evidence type="ECO:0000256" key="7">
    <source>
        <dbReference type="SAM" id="MobiDB-lite"/>
    </source>
</evidence>